<dbReference type="Proteomes" id="UP000324974">
    <property type="component" value="Chromosome"/>
</dbReference>
<evidence type="ECO:0000256" key="1">
    <source>
        <dbReference type="SAM" id="SignalP"/>
    </source>
</evidence>
<dbReference type="SUPFAM" id="SSF101874">
    <property type="entry name" value="YceI-like"/>
    <property type="match status" value="1"/>
</dbReference>
<reference evidence="4" key="1">
    <citation type="submission" date="2019-08" db="EMBL/GenBank/DDBJ databases">
        <title>Limnoglobus roseus gen. nov., sp. nov., a novel freshwater planctomycete with a giant genome from the family Gemmataceae.</title>
        <authorList>
            <person name="Kulichevskaya I.S."/>
            <person name="Naumoff D.G."/>
            <person name="Miroshnikov K."/>
            <person name="Ivanova A."/>
            <person name="Philippov D.A."/>
            <person name="Hakobyan A."/>
            <person name="Rijpstra I.C."/>
            <person name="Sinninghe Damste J.S."/>
            <person name="Liesack W."/>
            <person name="Dedysh S.N."/>
        </authorList>
    </citation>
    <scope>NUCLEOTIDE SEQUENCE [LARGE SCALE GENOMIC DNA]</scope>
    <source>
        <strain evidence="4">PX52</strain>
    </source>
</reference>
<dbReference type="AlphaFoldDB" id="A0A5C1ARZ6"/>
<sequence>MVRWFLGLTAAVAVSLSATAADKYKLDGDNTKIEFTGTKKDGKHVGGFHKLTGEVTHEGDWKIDVTIDTNSLYSDDEKLTGHLKAGDFFGVKDHPTATFTSSKIEKGAKGFTVTGKFTLCGKSKEISFPAEITTGDTFTLKSEFKIDRTDYGMTYGAGKVDNEVALKVTVSAKK</sequence>
<feature type="signal peptide" evidence="1">
    <location>
        <begin position="1"/>
        <end position="20"/>
    </location>
</feature>
<dbReference type="PANTHER" id="PTHR34406">
    <property type="entry name" value="PROTEIN YCEI"/>
    <property type="match status" value="1"/>
</dbReference>
<accession>A0A5C1ARZ6</accession>
<proteinExistence type="predicted"/>
<dbReference type="OrthoDB" id="9811006at2"/>
<feature type="domain" description="Lipid/polyisoprenoid-binding YceI-like" evidence="2">
    <location>
        <begin position="23"/>
        <end position="173"/>
    </location>
</feature>
<evidence type="ECO:0000313" key="3">
    <source>
        <dbReference type="EMBL" id="QEL20863.1"/>
    </source>
</evidence>
<dbReference type="InterPro" id="IPR036761">
    <property type="entry name" value="TTHA0802/YceI-like_sf"/>
</dbReference>
<dbReference type="InterPro" id="IPR007372">
    <property type="entry name" value="Lipid/polyisoprenoid-bd_YceI"/>
</dbReference>
<dbReference type="RefSeq" id="WP_149115115.1">
    <property type="nucleotide sequence ID" value="NZ_CP042425.1"/>
</dbReference>
<gene>
    <name evidence="3" type="ORF">PX52LOC_07983</name>
</gene>
<name>A0A5C1ARZ6_9BACT</name>
<keyword evidence="4" id="KW-1185">Reference proteome</keyword>
<evidence type="ECO:0000259" key="2">
    <source>
        <dbReference type="SMART" id="SM00867"/>
    </source>
</evidence>
<protein>
    <submittedName>
        <fullName evidence="3">YceI family protein</fullName>
    </submittedName>
</protein>
<feature type="chain" id="PRO_5022687938" evidence="1">
    <location>
        <begin position="21"/>
        <end position="174"/>
    </location>
</feature>
<dbReference type="SMART" id="SM00867">
    <property type="entry name" value="YceI"/>
    <property type="match status" value="1"/>
</dbReference>
<dbReference type="PANTHER" id="PTHR34406:SF1">
    <property type="entry name" value="PROTEIN YCEI"/>
    <property type="match status" value="1"/>
</dbReference>
<dbReference type="KEGG" id="lrs:PX52LOC_07983"/>
<dbReference type="Pfam" id="PF04264">
    <property type="entry name" value="YceI"/>
    <property type="match status" value="1"/>
</dbReference>
<dbReference type="Gene3D" id="2.40.128.110">
    <property type="entry name" value="Lipid/polyisoprenoid-binding, YceI-like"/>
    <property type="match status" value="1"/>
</dbReference>
<evidence type="ECO:0000313" key="4">
    <source>
        <dbReference type="Proteomes" id="UP000324974"/>
    </source>
</evidence>
<organism evidence="3 4">
    <name type="scientific">Limnoglobus roseus</name>
    <dbReference type="NCBI Taxonomy" id="2598579"/>
    <lineage>
        <taxon>Bacteria</taxon>
        <taxon>Pseudomonadati</taxon>
        <taxon>Planctomycetota</taxon>
        <taxon>Planctomycetia</taxon>
        <taxon>Gemmatales</taxon>
        <taxon>Gemmataceae</taxon>
        <taxon>Limnoglobus</taxon>
    </lineage>
</organism>
<keyword evidence="1" id="KW-0732">Signal</keyword>
<dbReference type="EMBL" id="CP042425">
    <property type="protein sequence ID" value="QEL20863.1"/>
    <property type="molecule type" value="Genomic_DNA"/>
</dbReference>